<dbReference type="InterPro" id="IPR005180">
    <property type="entry name" value="DUF302"/>
</dbReference>
<dbReference type="Pfam" id="PF03625">
    <property type="entry name" value="DUF302"/>
    <property type="match status" value="1"/>
</dbReference>
<feature type="domain" description="DUF302" evidence="2">
    <location>
        <begin position="53"/>
        <end position="114"/>
    </location>
</feature>
<protein>
    <submittedName>
        <fullName evidence="3">Uncharacterized conserved protein, DUF302 family</fullName>
    </submittedName>
</protein>
<dbReference type="OrthoDB" id="9799367at2"/>
<dbReference type="InterPro" id="IPR035923">
    <property type="entry name" value="TT1751-like_sf"/>
</dbReference>
<dbReference type="PANTHER" id="PTHR38342">
    <property type="entry name" value="SLR5037 PROTEIN"/>
    <property type="match status" value="1"/>
</dbReference>
<dbReference type="EMBL" id="FZQB01000017">
    <property type="protein sequence ID" value="SNT76273.1"/>
    <property type="molecule type" value="Genomic_DNA"/>
</dbReference>
<dbReference type="SUPFAM" id="SSF103247">
    <property type="entry name" value="TT1751-like"/>
    <property type="match status" value="1"/>
</dbReference>
<evidence type="ECO:0000313" key="3">
    <source>
        <dbReference type="EMBL" id="SNT76273.1"/>
    </source>
</evidence>
<feature type="chain" id="PRO_5012579722" evidence="1">
    <location>
        <begin position="21"/>
        <end position="148"/>
    </location>
</feature>
<dbReference type="CDD" id="cd14797">
    <property type="entry name" value="DUF302"/>
    <property type="match status" value="1"/>
</dbReference>
<dbReference type="RefSeq" id="WP_089345591.1">
    <property type="nucleotide sequence ID" value="NZ_CP067131.1"/>
</dbReference>
<proteinExistence type="predicted"/>
<dbReference type="Proteomes" id="UP000198307">
    <property type="component" value="Unassembled WGS sequence"/>
</dbReference>
<accession>A0A239Q214</accession>
<keyword evidence="4" id="KW-1185">Reference proteome</keyword>
<evidence type="ECO:0000256" key="1">
    <source>
        <dbReference type="SAM" id="SignalP"/>
    </source>
</evidence>
<organism evidence="3 4">
    <name type="scientific">Paracoccus seriniphilus</name>
    <dbReference type="NCBI Taxonomy" id="184748"/>
    <lineage>
        <taxon>Bacteria</taxon>
        <taxon>Pseudomonadati</taxon>
        <taxon>Pseudomonadota</taxon>
        <taxon>Alphaproteobacteria</taxon>
        <taxon>Rhodobacterales</taxon>
        <taxon>Paracoccaceae</taxon>
        <taxon>Paracoccus</taxon>
    </lineage>
</organism>
<dbReference type="PANTHER" id="PTHR38342:SF2">
    <property type="entry name" value="INNER MEMBRANE OR EXPORTED"/>
    <property type="match status" value="1"/>
</dbReference>
<dbReference type="Gene3D" id="3.30.310.70">
    <property type="entry name" value="TT1751-like domain"/>
    <property type="match status" value="1"/>
</dbReference>
<name>A0A239Q214_9RHOB</name>
<keyword evidence="1" id="KW-0732">Signal</keyword>
<sequence>MPRLVTALIASLALAGPALADIEEIPAEGSVSQVADRLESAITDAGAKVFLRVDHAAGAKSVDMALDDSEVVIFGNPKLGSQPMQDDIRAGLYLPLKMLVFSKEGTTHIAWEEPEEMFDDLDIDEDAAYLTKMENAMKMFAQKAAAAE</sequence>
<dbReference type="AlphaFoldDB" id="A0A239Q214"/>
<reference evidence="3 4" key="1">
    <citation type="submission" date="2017-07" db="EMBL/GenBank/DDBJ databases">
        <authorList>
            <person name="Sun Z.S."/>
            <person name="Albrecht U."/>
            <person name="Echele G."/>
            <person name="Lee C.C."/>
        </authorList>
    </citation>
    <scope>NUCLEOTIDE SEQUENCE [LARGE SCALE GENOMIC DNA]</scope>
    <source>
        <strain evidence="3 4">DSM 14827</strain>
    </source>
</reference>
<evidence type="ECO:0000259" key="2">
    <source>
        <dbReference type="Pfam" id="PF03625"/>
    </source>
</evidence>
<gene>
    <name evidence="3" type="ORF">SAMN05444959_11752</name>
</gene>
<feature type="signal peptide" evidence="1">
    <location>
        <begin position="1"/>
        <end position="20"/>
    </location>
</feature>
<evidence type="ECO:0000313" key="4">
    <source>
        <dbReference type="Proteomes" id="UP000198307"/>
    </source>
</evidence>